<dbReference type="SUPFAM" id="SSF52283">
    <property type="entry name" value="Formate/glycerate dehydrogenase catalytic domain-like"/>
    <property type="match status" value="1"/>
</dbReference>
<evidence type="ECO:0000259" key="5">
    <source>
        <dbReference type="Pfam" id="PF00389"/>
    </source>
</evidence>
<comment type="caution">
    <text evidence="7">The sequence shown here is derived from an EMBL/GenBank/DDBJ whole genome shotgun (WGS) entry which is preliminary data.</text>
</comment>
<dbReference type="PANTHER" id="PTHR42789">
    <property type="entry name" value="D-ISOMER SPECIFIC 2-HYDROXYACID DEHYDROGENASE FAMILY PROTEIN (AFU_ORTHOLOGUE AFUA_6G10090)"/>
    <property type="match status" value="1"/>
</dbReference>
<reference evidence="7 8" key="1">
    <citation type="submission" date="2024-02" db="EMBL/GenBank/DDBJ databases">
        <title>Bacteria isolated from the canopy kelp, Nereocystis luetkeana.</title>
        <authorList>
            <person name="Pfister C.A."/>
            <person name="Younker I.T."/>
            <person name="Light S.H."/>
        </authorList>
    </citation>
    <scope>NUCLEOTIDE SEQUENCE [LARGE SCALE GENOMIC DNA]</scope>
    <source>
        <strain evidence="7 8">TI.4.07</strain>
    </source>
</reference>
<dbReference type="Pfam" id="PF00389">
    <property type="entry name" value="2-Hacid_dh"/>
    <property type="match status" value="1"/>
</dbReference>
<evidence type="ECO:0000256" key="3">
    <source>
        <dbReference type="ARBA" id="ARBA00023027"/>
    </source>
</evidence>
<dbReference type="InterPro" id="IPR006140">
    <property type="entry name" value="D-isomer_DH_NAD-bd"/>
</dbReference>
<proteinExistence type="inferred from homology"/>
<dbReference type="RefSeq" id="WP_341566070.1">
    <property type="nucleotide sequence ID" value="NZ_JBAKAR010000001.1"/>
</dbReference>
<dbReference type="CDD" id="cd12169">
    <property type="entry name" value="PGDH_like_1"/>
    <property type="match status" value="1"/>
</dbReference>
<evidence type="ECO:0000256" key="2">
    <source>
        <dbReference type="ARBA" id="ARBA00023002"/>
    </source>
</evidence>
<protein>
    <submittedName>
        <fullName evidence="7">D-2-hydroxyacid dehydrogenase family protein</fullName>
    </submittedName>
</protein>
<comment type="similarity">
    <text evidence="1 4">Belongs to the D-isomer specific 2-hydroxyacid dehydrogenase family.</text>
</comment>
<feature type="domain" description="D-isomer specific 2-hydroxyacid dehydrogenase NAD-binding" evidence="6">
    <location>
        <begin position="92"/>
        <end position="270"/>
    </location>
</feature>
<dbReference type="PANTHER" id="PTHR42789:SF1">
    <property type="entry name" value="D-ISOMER SPECIFIC 2-HYDROXYACID DEHYDROGENASE FAMILY PROTEIN (AFU_ORTHOLOGUE AFUA_6G10090)"/>
    <property type="match status" value="1"/>
</dbReference>
<evidence type="ECO:0000256" key="1">
    <source>
        <dbReference type="ARBA" id="ARBA00005854"/>
    </source>
</evidence>
<gene>
    <name evidence="7" type="ORF">V6242_01160</name>
</gene>
<dbReference type="InterPro" id="IPR050857">
    <property type="entry name" value="D-2-hydroxyacid_DH"/>
</dbReference>
<accession>A0ABU9FZT2</accession>
<dbReference type="SUPFAM" id="SSF51735">
    <property type="entry name" value="NAD(P)-binding Rossmann-fold domains"/>
    <property type="match status" value="1"/>
</dbReference>
<keyword evidence="3" id="KW-0520">NAD</keyword>
<organism evidence="7 8">
    <name type="scientific">Marinomonas arenicola</name>
    <dbReference type="NCBI Taxonomy" id="569601"/>
    <lineage>
        <taxon>Bacteria</taxon>
        <taxon>Pseudomonadati</taxon>
        <taxon>Pseudomonadota</taxon>
        <taxon>Gammaproteobacteria</taxon>
        <taxon>Oceanospirillales</taxon>
        <taxon>Oceanospirillaceae</taxon>
        <taxon>Marinomonas</taxon>
    </lineage>
</organism>
<dbReference type="Gene3D" id="3.40.50.720">
    <property type="entry name" value="NAD(P)-binding Rossmann-like Domain"/>
    <property type="match status" value="2"/>
</dbReference>
<keyword evidence="2 4" id="KW-0560">Oxidoreductase</keyword>
<evidence type="ECO:0000313" key="8">
    <source>
        <dbReference type="Proteomes" id="UP001379949"/>
    </source>
</evidence>
<sequence length="294" mass="31690">MSLLQAHDVTIISDILSQEEKIRALQDIEAVVLIRERTTVDEAFLAALPKLKVISQTGKISHHLDAEACQKRGVTVLEGVGSPVAPSELCWALVMAASRHIVPYASQLGAGQWQSSGSLGLGRTLEGLTFGIWGFGKIGQRVARYANAFGMKVLVWGSDASRQKALAEGYTAASSKVMFFAQSDVLSLHLRLHDSTRGIVTKDDLGQMKQDALLVNISRAELLEQGALVEALRAGAPGFAAIDVFEQEPVMADSEPLLSLPNVLATPHIGYVEKNSYELYCRVAFENLVAYAAG</sequence>
<dbReference type="InterPro" id="IPR036291">
    <property type="entry name" value="NAD(P)-bd_dom_sf"/>
</dbReference>
<name>A0ABU9FZT2_9GAMM</name>
<dbReference type="Proteomes" id="UP001379949">
    <property type="component" value="Unassembled WGS sequence"/>
</dbReference>
<evidence type="ECO:0000313" key="7">
    <source>
        <dbReference type="EMBL" id="MEL0611736.1"/>
    </source>
</evidence>
<feature type="domain" description="D-isomer specific 2-hydroxyacid dehydrogenase catalytic" evidence="5">
    <location>
        <begin position="3"/>
        <end position="294"/>
    </location>
</feature>
<dbReference type="InterPro" id="IPR006139">
    <property type="entry name" value="D-isomer_2_OHA_DH_cat_dom"/>
</dbReference>
<dbReference type="Pfam" id="PF02826">
    <property type="entry name" value="2-Hacid_dh_C"/>
    <property type="match status" value="1"/>
</dbReference>
<dbReference type="EMBL" id="JBAKAR010000001">
    <property type="protein sequence ID" value="MEL0611736.1"/>
    <property type="molecule type" value="Genomic_DNA"/>
</dbReference>
<evidence type="ECO:0000256" key="4">
    <source>
        <dbReference type="RuleBase" id="RU003719"/>
    </source>
</evidence>
<evidence type="ECO:0000259" key="6">
    <source>
        <dbReference type="Pfam" id="PF02826"/>
    </source>
</evidence>
<keyword evidence="8" id="KW-1185">Reference proteome</keyword>